<feature type="compositionally biased region" description="Pro residues" evidence="1">
    <location>
        <begin position="33"/>
        <end position="50"/>
    </location>
</feature>
<evidence type="ECO:0000256" key="1">
    <source>
        <dbReference type="SAM" id="MobiDB-lite"/>
    </source>
</evidence>
<evidence type="ECO:0000256" key="2">
    <source>
        <dbReference type="SAM" id="SignalP"/>
    </source>
</evidence>
<keyword evidence="5" id="KW-1185">Reference proteome</keyword>
<feature type="domain" description="DUF2059" evidence="3">
    <location>
        <begin position="123"/>
        <end position="180"/>
    </location>
</feature>
<feature type="signal peptide" evidence="2">
    <location>
        <begin position="1"/>
        <end position="29"/>
    </location>
</feature>
<comment type="caution">
    <text evidence="4">The sequence shown here is derived from an EMBL/GenBank/DDBJ whole genome shotgun (WGS) entry which is preliminary data.</text>
</comment>
<sequence length="199" mass="21554">MSRRLDALAARLLWAALVGATALPLAALAQQPAKPPAAKPGAPAPAPAAPQTPAANTPAPIGPSHLALAREVMFNSGIARSFDSIVPALAEQIKKNAVTRPELAKDLDEVIKGLQPEMELQKQRIIDVAARIYAGRLAEPELKEIVVFFRSPAGKRYVETQPQVLDELVGAMQDWTQEVSEYMMIRVRAEMGKRGHQLQ</sequence>
<reference evidence="4" key="2">
    <citation type="submission" date="2021-08" db="EMBL/GenBank/DDBJ databases">
        <authorList>
            <person name="Tani A."/>
            <person name="Ola A."/>
            <person name="Ogura Y."/>
            <person name="Katsura K."/>
            <person name="Hayashi T."/>
        </authorList>
    </citation>
    <scope>NUCLEOTIDE SEQUENCE</scope>
    <source>
        <strain evidence="4">DSM 23674</strain>
    </source>
</reference>
<dbReference type="Proteomes" id="UP001055101">
    <property type="component" value="Unassembled WGS sequence"/>
</dbReference>
<proteinExistence type="predicted"/>
<keyword evidence="2" id="KW-0732">Signal</keyword>
<dbReference type="EMBL" id="BPRA01000014">
    <property type="protein sequence ID" value="GJE56448.1"/>
    <property type="molecule type" value="Genomic_DNA"/>
</dbReference>
<reference evidence="4" key="1">
    <citation type="journal article" date="2021" name="Front. Microbiol.">
        <title>Comprehensive Comparative Genomics and Phenotyping of Methylobacterium Species.</title>
        <authorList>
            <person name="Alessa O."/>
            <person name="Ogura Y."/>
            <person name="Fujitani Y."/>
            <person name="Takami H."/>
            <person name="Hayashi T."/>
            <person name="Sahin N."/>
            <person name="Tani A."/>
        </authorList>
    </citation>
    <scope>NUCLEOTIDE SEQUENCE</scope>
    <source>
        <strain evidence="4">DSM 23674</strain>
    </source>
</reference>
<evidence type="ECO:0000313" key="5">
    <source>
        <dbReference type="Proteomes" id="UP001055101"/>
    </source>
</evidence>
<dbReference type="Pfam" id="PF09832">
    <property type="entry name" value="DUF2059"/>
    <property type="match status" value="1"/>
</dbReference>
<dbReference type="InterPro" id="IPR018637">
    <property type="entry name" value="DUF2059"/>
</dbReference>
<protein>
    <recommendedName>
        <fullName evidence="3">DUF2059 domain-containing protein</fullName>
    </recommendedName>
</protein>
<evidence type="ECO:0000313" key="4">
    <source>
        <dbReference type="EMBL" id="GJE56448.1"/>
    </source>
</evidence>
<accession>A0ABQ4TPA9</accession>
<gene>
    <name evidence="4" type="ORF">EKPJFOCH_2953</name>
</gene>
<dbReference type="RefSeq" id="WP_238232290.1">
    <property type="nucleotide sequence ID" value="NZ_BPRA01000014.1"/>
</dbReference>
<feature type="region of interest" description="Disordered" evidence="1">
    <location>
        <begin position="33"/>
        <end position="61"/>
    </location>
</feature>
<feature type="chain" id="PRO_5045709555" description="DUF2059 domain-containing protein" evidence="2">
    <location>
        <begin position="30"/>
        <end position="199"/>
    </location>
</feature>
<organism evidence="4 5">
    <name type="scientific">Methylobacterium thuringiense</name>
    <dbReference type="NCBI Taxonomy" id="1003091"/>
    <lineage>
        <taxon>Bacteria</taxon>
        <taxon>Pseudomonadati</taxon>
        <taxon>Pseudomonadota</taxon>
        <taxon>Alphaproteobacteria</taxon>
        <taxon>Hyphomicrobiales</taxon>
        <taxon>Methylobacteriaceae</taxon>
        <taxon>Methylobacterium</taxon>
    </lineage>
</organism>
<evidence type="ECO:0000259" key="3">
    <source>
        <dbReference type="Pfam" id="PF09832"/>
    </source>
</evidence>
<name>A0ABQ4TPA9_9HYPH</name>